<gene>
    <name evidence="2" type="ORF">N7460_012265</name>
</gene>
<reference evidence="2" key="1">
    <citation type="journal article" date="2023" name="IMA Fungus">
        <title>Comparative genomic study of the Penicillium genus elucidates a diverse pangenome and 15 lateral gene transfer events.</title>
        <authorList>
            <person name="Petersen C."/>
            <person name="Sorensen T."/>
            <person name="Nielsen M.R."/>
            <person name="Sondergaard T.E."/>
            <person name="Sorensen J.L."/>
            <person name="Fitzpatrick D.A."/>
            <person name="Frisvad J.C."/>
            <person name="Nielsen K.L."/>
        </authorList>
    </citation>
    <scope>NUCLEOTIDE SEQUENCE</scope>
    <source>
        <strain evidence="2">IBT 15450</strain>
    </source>
</reference>
<comment type="caution">
    <text evidence="2">The sequence shown here is derived from an EMBL/GenBank/DDBJ whole genome shotgun (WGS) entry which is preliminary data.</text>
</comment>
<evidence type="ECO:0000313" key="2">
    <source>
        <dbReference type="EMBL" id="KAJ6027448.1"/>
    </source>
</evidence>
<dbReference type="AlphaFoldDB" id="A0AAD6N402"/>
<dbReference type="Proteomes" id="UP001219568">
    <property type="component" value="Unassembled WGS sequence"/>
</dbReference>
<name>A0AAD6N402_PENCN</name>
<keyword evidence="3" id="KW-1185">Reference proteome</keyword>
<feature type="domain" description="F-box" evidence="1">
    <location>
        <begin position="1"/>
        <end position="44"/>
    </location>
</feature>
<protein>
    <recommendedName>
        <fullName evidence="1">F-box domain-containing protein</fullName>
    </recommendedName>
</protein>
<evidence type="ECO:0000259" key="1">
    <source>
        <dbReference type="PROSITE" id="PS50181"/>
    </source>
</evidence>
<dbReference type="InterPro" id="IPR001810">
    <property type="entry name" value="F-box_dom"/>
</dbReference>
<sequence length="630" mass="70999">MLDTLPCEIILDVAERLPTEDRRSLGQVCSRVNAALIPLIYRTVTFRAASEWALNVLDIDAFFSNQSHLQPFSYLKHARHLSIQAQIHIARFNRCAHYSIFRTSGLTHTPSTLGTSDEAKAHQQFLDDISDQMQMVFACLKGNSLLSFQWGLGTCLSPGILDKNGYLCRHQRSLNRLSLITDGSCPEAGGALDGLSEFSSLKTIEWEGIQQPAEVNSLQQCIRRNSAHLTTLSIGLVSSADAPNLVEDIFGQPSGVFHSSALPSLLSLTLCKVPFSQTLKLGPAWRFGSLRALSMRDCPNQLRFLRSLSRSKDTLQLKLFEFVCDNLLDGFGQDLTPALTFLVSFKGLRHLYLKLSNFEESPRIESVIKHHQYTLESLSYHERRLVPLDDEGLFEEERDVSPQWLEGQFDAFILSRITALGICASPSTVRLCLEPLATRSAIEILHIRFTGSERFHRDIPLEITTRLRTKLSRDTCQHYNIESPRQEPYTNSWSDLASIVNDELAVWEMNESGSVEKTLSASAEAEEFVEFAEWVFGPTGLPKLQVLAFGDFSHNDRFQKQQFLTRRNHEDEQQYKNHQHPSCNHEPNLSRSFCAASSADTSVWENLRIDGARFLSTCPASGLIESPFEL</sequence>
<proteinExistence type="predicted"/>
<dbReference type="EMBL" id="JAQJZL010000015">
    <property type="protein sequence ID" value="KAJ6027448.1"/>
    <property type="molecule type" value="Genomic_DNA"/>
</dbReference>
<organism evidence="2 3">
    <name type="scientific">Penicillium canescens</name>
    <dbReference type="NCBI Taxonomy" id="5083"/>
    <lineage>
        <taxon>Eukaryota</taxon>
        <taxon>Fungi</taxon>
        <taxon>Dikarya</taxon>
        <taxon>Ascomycota</taxon>
        <taxon>Pezizomycotina</taxon>
        <taxon>Eurotiomycetes</taxon>
        <taxon>Eurotiomycetidae</taxon>
        <taxon>Eurotiales</taxon>
        <taxon>Aspergillaceae</taxon>
        <taxon>Penicillium</taxon>
    </lineage>
</organism>
<dbReference type="PROSITE" id="PS50181">
    <property type="entry name" value="FBOX"/>
    <property type="match status" value="1"/>
</dbReference>
<reference evidence="2" key="2">
    <citation type="submission" date="2023-01" db="EMBL/GenBank/DDBJ databases">
        <authorList>
            <person name="Petersen C."/>
        </authorList>
    </citation>
    <scope>NUCLEOTIDE SEQUENCE</scope>
    <source>
        <strain evidence="2">IBT 15450</strain>
    </source>
</reference>
<evidence type="ECO:0000313" key="3">
    <source>
        <dbReference type="Proteomes" id="UP001219568"/>
    </source>
</evidence>
<accession>A0AAD6N402</accession>